<proteinExistence type="inferred from homology"/>
<feature type="compositionally biased region" description="Low complexity" evidence="3">
    <location>
        <begin position="148"/>
        <end position="166"/>
    </location>
</feature>
<evidence type="ECO:0000256" key="3">
    <source>
        <dbReference type="SAM" id="MobiDB-lite"/>
    </source>
</evidence>
<feature type="region of interest" description="Disordered" evidence="3">
    <location>
        <begin position="141"/>
        <end position="172"/>
    </location>
</feature>
<comment type="similarity">
    <text evidence="1">Belongs to the short-chain dehydrogenases/reductases (SDR) family.</text>
</comment>
<dbReference type="Proteomes" id="UP001529510">
    <property type="component" value="Unassembled WGS sequence"/>
</dbReference>
<accession>A0ABD0QRT6</accession>
<feature type="non-terminal residue" evidence="4">
    <location>
        <position position="1"/>
    </location>
</feature>
<dbReference type="GO" id="GO:0006629">
    <property type="term" value="P:lipid metabolic process"/>
    <property type="evidence" value="ECO:0007669"/>
    <property type="project" value="UniProtKB-KW"/>
</dbReference>
<protein>
    <submittedName>
        <fullName evidence="4">Uncharacterized protein</fullName>
    </submittedName>
</protein>
<evidence type="ECO:0000313" key="4">
    <source>
        <dbReference type="EMBL" id="KAL0188932.1"/>
    </source>
</evidence>
<dbReference type="EMBL" id="JAMKFB020000007">
    <property type="protein sequence ID" value="KAL0188932.1"/>
    <property type="molecule type" value="Genomic_DNA"/>
</dbReference>
<keyword evidence="2" id="KW-0443">Lipid metabolism</keyword>
<sequence length="172" mass="19587">TSVHVSDLCTSPTFLGSCCIMLLPFPYLAGQSSNTEYWEKQYKNLIQNLPPSLLEEYGEEYLLESKELFKNHAKTANEDLSPVINTIVDALLSPQPQVRYYAGPGLMLMYFICNYLPLSISDKFLQKLFVQKKVLPRALRKQQDPSLNDNNNSIKENMNNSNNNNSCTKIID</sequence>
<organism evidence="4 5">
    <name type="scientific">Cirrhinus mrigala</name>
    <name type="common">Mrigala</name>
    <dbReference type="NCBI Taxonomy" id="683832"/>
    <lineage>
        <taxon>Eukaryota</taxon>
        <taxon>Metazoa</taxon>
        <taxon>Chordata</taxon>
        <taxon>Craniata</taxon>
        <taxon>Vertebrata</taxon>
        <taxon>Euteleostomi</taxon>
        <taxon>Actinopterygii</taxon>
        <taxon>Neopterygii</taxon>
        <taxon>Teleostei</taxon>
        <taxon>Ostariophysi</taxon>
        <taxon>Cypriniformes</taxon>
        <taxon>Cyprinidae</taxon>
        <taxon>Labeoninae</taxon>
        <taxon>Labeonini</taxon>
        <taxon>Cirrhinus</taxon>
    </lineage>
</organism>
<name>A0ABD0QRT6_CIRMR</name>
<evidence type="ECO:0000256" key="2">
    <source>
        <dbReference type="ARBA" id="ARBA00023098"/>
    </source>
</evidence>
<keyword evidence="5" id="KW-1185">Reference proteome</keyword>
<dbReference type="PANTHER" id="PTHR43313:SF2">
    <property type="entry name" value="11-BETA-HYDROXYSTEROID DEHYDROGENASE TYPE 2"/>
    <property type="match status" value="1"/>
</dbReference>
<evidence type="ECO:0000313" key="5">
    <source>
        <dbReference type="Proteomes" id="UP001529510"/>
    </source>
</evidence>
<gene>
    <name evidence="4" type="ORF">M9458_016031</name>
</gene>
<reference evidence="4 5" key="1">
    <citation type="submission" date="2024-05" db="EMBL/GenBank/DDBJ databases">
        <title>Genome sequencing and assembly of Indian major carp, Cirrhinus mrigala (Hamilton, 1822).</title>
        <authorList>
            <person name="Mohindra V."/>
            <person name="Chowdhury L.M."/>
            <person name="Lal K."/>
            <person name="Jena J.K."/>
        </authorList>
    </citation>
    <scope>NUCLEOTIDE SEQUENCE [LARGE SCALE GENOMIC DNA]</scope>
    <source>
        <strain evidence="4">CM1030</strain>
        <tissue evidence="4">Blood</tissue>
    </source>
</reference>
<comment type="caution">
    <text evidence="4">The sequence shown here is derived from an EMBL/GenBank/DDBJ whole genome shotgun (WGS) entry which is preliminary data.</text>
</comment>
<dbReference type="PANTHER" id="PTHR43313">
    <property type="entry name" value="SHORT-CHAIN DEHYDROGENASE/REDUCTASE FAMILY 9C"/>
    <property type="match status" value="1"/>
</dbReference>
<dbReference type="AlphaFoldDB" id="A0ABD0QRT6"/>
<evidence type="ECO:0000256" key="1">
    <source>
        <dbReference type="ARBA" id="ARBA00006484"/>
    </source>
</evidence>